<dbReference type="HAMAP" id="MF_00500">
    <property type="entry name" value="Ribosomal_bS20"/>
    <property type="match status" value="1"/>
</dbReference>
<dbReference type="GO" id="GO:0003735">
    <property type="term" value="F:structural constituent of ribosome"/>
    <property type="evidence" value="ECO:0007669"/>
    <property type="project" value="InterPro"/>
</dbReference>
<evidence type="ECO:0000256" key="1">
    <source>
        <dbReference type="ARBA" id="ARBA00007634"/>
    </source>
</evidence>
<dbReference type="EMBL" id="JAQNCK010000019">
    <property type="protein sequence ID" value="MDC0828551.1"/>
    <property type="molecule type" value="Genomic_DNA"/>
</dbReference>
<gene>
    <name evidence="7 8" type="primary">rpsT</name>
    <name evidence="9" type="ORF">B5F14_08540</name>
    <name evidence="8" type="ORF">POG00_07485</name>
</gene>
<dbReference type="GO" id="GO:0005829">
    <property type="term" value="C:cytosol"/>
    <property type="evidence" value="ECO:0007669"/>
    <property type="project" value="TreeGrafter"/>
</dbReference>
<dbReference type="Proteomes" id="UP001220658">
    <property type="component" value="Unassembled WGS sequence"/>
</dbReference>
<evidence type="ECO:0000256" key="6">
    <source>
        <dbReference type="ARBA" id="ARBA00035136"/>
    </source>
</evidence>
<evidence type="ECO:0000313" key="8">
    <source>
        <dbReference type="EMBL" id="MDC0828551.1"/>
    </source>
</evidence>
<protein>
    <recommendedName>
        <fullName evidence="6 7">Small ribosomal subunit protein bS20</fullName>
    </recommendedName>
</protein>
<sequence length="87" mass="9502">MPQIKSQMKRVKTNNKAHKLIVSKKSALKSSIKAVLAAVDAQDKEAAIIAYNSCCSKLDKAVAKGIYHKNYASRQKSRLATAVNSIK</sequence>
<reference evidence="9" key="2">
    <citation type="journal article" date="2018" name="BMC Genomics">
        <title>Whole genome sequencing and function prediction of 133 gut anaerobes isolated from chicken caecum in pure cultures.</title>
        <authorList>
            <person name="Medvecky M."/>
            <person name="Cejkova D."/>
            <person name="Polansky O."/>
            <person name="Karasova D."/>
            <person name="Kubasova T."/>
            <person name="Cizek A."/>
            <person name="Rychlik I."/>
        </authorList>
    </citation>
    <scope>NUCLEOTIDE SEQUENCE</scope>
    <source>
        <strain evidence="9">An178</strain>
    </source>
</reference>
<comment type="caution">
    <text evidence="9">The sequence shown here is derived from an EMBL/GenBank/DDBJ whole genome shotgun (WGS) entry which is preliminary data.</text>
</comment>
<keyword evidence="2 7" id="KW-0699">rRNA-binding</keyword>
<dbReference type="GO" id="GO:0070181">
    <property type="term" value="F:small ribosomal subunit rRNA binding"/>
    <property type="evidence" value="ECO:0007669"/>
    <property type="project" value="TreeGrafter"/>
</dbReference>
<dbReference type="InterPro" id="IPR036510">
    <property type="entry name" value="Ribosomal_bS20_sf"/>
</dbReference>
<comment type="function">
    <text evidence="7">Binds directly to 16S ribosomal RNA.</text>
</comment>
<keyword evidence="3 7" id="KW-0694">RNA-binding</keyword>
<evidence type="ECO:0000313" key="10">
    <source>
        <dbReference type="Proteomes" id="UP000195447"/>
    </source>
</evidence>
<dbReference type="RefSeq" id="WP_015535955.1">
    <property type="nucleotide sequence ID" value="NZ_CABKSV010000027.1"/>
</dbReference>
<dbReference type="Pfam" id="PF01649">
    <property type="entry name" value="Ribosomal_S20p"/>
    <property type="match status" value="1"/>
</dbReference>
<dbReference type="PANTHER" id="PTHR33398:SF1">
    <property type="entry name" value="SMALL RIBOSOMAL SUBUNIT PROTEIN BS20C"/>
    <property type="match status" value="1"/>
</dbReference>
<comment type="similarity">
    <text evidence="1 7">Belongs to the bacterial ribosomal protein bS20 family.</text>
</comment>
<dbReference type="GeneID" id="79877026"/>
<dbReference type="Proteomes" id="UP000195447">
    <property type="component" value="Unassembled WGS sequence"/>
</dbReference>
<proteinExistence type="inferred from homology"/>
<evidence type="ECO:0000256" key="5">
    <source>
        <dbReference type="ARBA" id="ARBA00023274"/>
    </source>
</evidence>
<keyword evidence="5 7" id="KW-0687">Ribonucleoprotein</keyword>
<accession>A0A1Y4LM75</accession>
<dbReference type="GO" id="GO:0015935">
    <property type="term" value="C:small ribosomal subunit"/>
    <property type="evidence" value="ECO:0007669"/>
    <property type="project" value="TreeGrafter"/>
</dbReference>
<dbReference type="AlphaFoldDB" id="A0A1Y4LM75"/>
<evidence type="ECO:0000256" key="2">
    <source>
        <dbReference type="ARBA" id="ARBA00022730"/>
    </source>
</evidence>
<name>A0A1Y4LM75_9FIRM</name>
<dbReference type="EMBL" id="NFKM01000019">
    <property type="protein sequence ID" value="OUP57798.1"/>
    <property type="molecule type" value="Genomic_DNA"/>
</dbReference>
<keyword evidence="4 7" id="KW-0689">Ribosomal protein</keyword>
<reference evidence="10" key="1">
    <citation type="submission" date="2017-04" db="EMBL/GenBank/DDBJ databases">
        <title>Function of individual gut microbiota members based on whole genome sequencing of pure cultures obtained from chicken caecum.</title>
        <authorList>
            <person name="Medvecky M."/>
            <person name="Cejkova D."/>
            <person name="Polansky O."/>
            <person name="Karasova D."/>
            <person name="Kubasova T."/>
            <person name="Cizek A."/>
            <person name="Rychlik I."/>
        </authorList>
    </citation>
    <scope>NUCLEOTIDE SEQUENCE [LARGE SCALE GENOMIC DNA]</scope>
    <source>
        <strain evidence="10">An178</strain>
    </source>
</reference>
<evidence type="ECO:0000256" key="3">
    <source>
        <dbReference type="ARBA" id="ARBA00022884"/>
    </source>
</evidence>
<evidence type="ECO:0000313" key="9">
    <source>
        <dbReference type="EMBL" id="OUP57798.1"/>
    </source>
</evidence>
<evidence type="ECO:0000256" key="7">
    <source>
        <dbReference type="HAMAP-Rule" id="MF_00500"/>
    </source>
</evidence>
<dbReference type="Gene3D" id="1.20.58.110">
    <property type="entry name" value="Ribosomal protein S20"/>
    <property type="match status" value="1"/>
</dbReference>
<dbReference type="PANTHER" id="PTHR33398">
    <property type="entry name" value="30S RIBOSOMAL PROTEIN S20"/>
    <property type="match status" value="1"/>
</dbReference>
<reference evidence="8" key="3">
    <citation type="submission" date="2023-01" db="EMBL/GenBank/DDBJ databases">
        <title>Human gut microbiome strain richness.</title>
        <authorList>
            <person name="Chen-Liaw A."/>
        </authorList>
    </citation>
    <scope>NUCLEOTIDE SEQUENCE</scope>
    <source>
        <strain evidence="8">D55st1_G4_D55t1_190419</strain>
    </source>
</reference>
<evidence type="ECO:0000256" key="4">
    <source>
        <dbReference type="ARBA" id="ARBA00022980"/>
    </source>
</evidence>
<dbReference type="InterPro" id="IPR002583">
    <property type="entry name" value="Ribosomal_bS20"/>
</dbReference>
<dbReference type="GO" id="GO:0006412">
    <property type="term" value="P:translation"/>
    <property type="evidence" value="ECO:0007669"/>
    <property type="project" value="UniProtKB-UniRule"/>
</dbReference>
<organism evidence="9 10">
    <name type="scientific">Faecalitalea cylindroides</name>
    <dbReference type="NCBI Taxonomy" id="39483"/>
    <lineage>
        <taxon>Bacteria</taxon>
        <taxon>Bacillati</taxon>
        <taxon>Bacillota</taxon>
        <taxon>Erysipelotrichia</taxon>
        <taxon>Erysipelotrichales</taxon>
        <taxon>Erysipelotrichaceae</taxon>
        <taxon>Faecalitalea</taxon>
    </lineage>
</organism>
<dbReference type="SUPFAM" id="SSF46992">
    <property type="entry name" value="Ribosomal protein S20"/>
    <property type="match status" value="1"/>
</dbReference>
<keyword evidence="10" id="KW-1185">Reference proteome</keyword>
<dbReference type="NCBIfam" id="TIGR00029">
    <property type="entry name" value="S20"/>
    <property type="match status" value="1"/>
</dbReference>